<protein>
    <submittedName>
        <fullName evidence="2">Uncharacterized protein</fullName>
    </submittedName>
</protein>
<accession>A0A6A4ID58</accession>
<feature type="region of interest" description="Disordered" evidence="1">
    <location>
        <begin position="105"/>
        <end position="132"/>
    </location>
</feature>
<reference evidence="2" key="1">
    <citation type="journal article" date="2019" name="Environ. Microbiol.">
        <title>Fungal ecological strategies reflected in gene transcription - a case study of two litter decomposers.</title>
        <authorList>
            <person name="Barbi F."/>
            <person name="Kohler A."/>
            <person name="Barry K."/>
            <person name="Baskaran P."/>
            <person name="Daum C."/>
            <person name="Fauchery L."/>
            <person name="Ihrmark K."/>
            <person name="Kuo A."/>
            <person name="LaButti K."/>
            <person name="Lipzen A."/>
            <person name="Morin E."/>
            <person name="Grigoriev I.V."/>
            <person name="Henrissat B."/>
            <person name="Lindahl B."/>
            <person name="Martin F."/>
        </authorList>
    </citation>
    <scope>NUCLEOTIDE SEQUENCE</scope>
    <source>
        <strain evidence="2">JB14</strain>
    </source>
</reference>
<evidence type="ECO:0000256" key="1">
    <source>
        <dbReference type="SAM" id="MobiDB-lite"/>
    </source>
</evidence>
<dbReference type="Proteomes" id="UP000799118">
    <property type="component" value="Unassembled WGS sequence"/>
</dbReference>
<feature type="compositionally biased region" description="Low complexity" evidence="1">
    <location>
        <begin position="117"/>
        <end position="127"/>
    </location>
</feature>
<organism evidence="2 3">
    <name type="scientific">Gymnopus androsaceus JB14</name>
    <dbReference type="NCBI Taxonomy" id="1447944"/>
    <lineage>
        <taxon>Eukaryota</taxon>
        <taxon>Fungi</taxon>
        <taxon>Dikarya</taxon>
        <taxon>Basidiomycota</taxon>
        <taxon>Agaricomycotina</taxon>
        <taxon>Agaricomycetes</taxon>
        <taxon>Agaricomycetidae</taxon>
        <taxon>Agaricales</taxon>
        <taxon>Marasmiineae</taxon>
        <taxon>Omphalotaceae</taxon>
        <taxon>Gymnopus</taxon>
    </lineage>
</organism>
<name>A0A6A4ID58_9AGAR</name>
<gene>
    <name evidence="2" type="ORF">BT96DRAFT_913705</name>
</gene>
<evidence type="ECO:0000313" key="3">
    <source>
        <dbReference type="Proteomes" id="UP000799118"/>
    </source>
</evidence>
<keyword evidence="3" id="KW-1185">Reference proteome</keyword>
<dbReference type="AlphaFoldDB" id="A0A6A4ID58"/>
<dbReference type="EMBL" id="ML769390">
    <property type="protein sequence ID" value="KAE9408529.1"/>
    <property type="molecule type" value="Genomic_DNA"/>
</dbReference>
<proteinExistence type="predicted"/>
<evidence type="ECO:0000313" key="2">
    <source>
        <dbReference type="EMBL" id="KAE9408529.1"/>
    </source>
</evidence>
<sequence>MIRKIIATADQFRTSGLTTAEMFKLALKQPPPENFQKFPVPSGTEILYTNSGKRKTLPPSPPHPEHPVRSIRFLKTHVLPVLEGQKEIRLAQGKRFTVVPEAKVEAKTKKGKGKGKGNAASASASSAPQQPISHNVMVWMPTQKPRIEKQILPSPPATLSGAAVGVGEDWGHLNRRRKGARDEKVKRDFALMVRVKSAENQERKRLAWEALQARNKEKQVEQDVQI</sequence>
<dbReference type="OrthoDB" id="2587968at2759"/>